<protein>
    <recommendedName>
        <fullName evidence="3">Response regulator</fullName>
    </recommendedName>
</protein>
<proteinExistence type="predicted"/>
<dbReference type="EMBL" id="JABFNT010000333">
    <property type="protein sequence ID" value="NOJ83981.1"/>
    <property type="molecule type" value="Genomic_DNA"/>
</dbReference>
<evidence type="ECO:0000313" key="1">
    <source>
        <dbReference type="EMBL" id="NOJ83981.1"/>
    </source>
</evidence>
<sequence>SEPWGQNVIIVAQTGWSQNDDKRKSQDAGFNFHMVKPVDPAALEKILAGLMVTP</sequence>
<name>A0A7Y4MV82_MYXXA</name>
<feature type="non-terminal residue" evidence="1">
    <location>
        <position position="1"/>
    </location>
</feature>
<accession>A0A7Y4MV82</accession>
<dbReference type="InterPro" id="IPR011006">
    <property type="entry name" value="CheY-like_superfamily"/>
</dbReference>
<evidence type="ECO:0000313" key="2">
    <source>
        <dbReference type="Proteomes" id="UP000533080"/>
    </source>
</evidence>
<organism evidence="1 2">
    <name type="scientific">Myxococcus xanthus</name>
    <dbReference type="NCBI Taxonomy" id="34"/>
    <lineage>
        <taxon>Bacteria</taxon>
        <taxon>Pseudomonadati</taxon>
        <taxon>Myxococcota</taxon>
        <taxon>Myxococcia</taxon>
        <taxon>Myxococcales</taxon>
        <taxon>Cystobacterineae</taxon>
        <taxon>Myxococcaceae</taxon>
        <taxon>Myxococcus</taxon>
    </lineage>
</organism>
<gene>
    <name evidence="1" type="ORF">HNV28_37730</name>
</gene>
<dbReference type="SUPFAM" id="SSF52172">
    <property type="entry name" value="CheY-like"/>
    <property type="match status" value="1"/>
</dbReference>
<comment type="caution">
    <text evidence="1">The sequence shown here is derived from an EMBL/GenBank/DDBJ whole genome shotgun (WGS) entry which is preliminary data.</text>
</comment>
<reference evidence="1 2" key="1">
    <citation type="submission" date="2020-05" db="EMBL/GenBank/DDBJ databases">
        <authorList>
            <person name="Whitworth D."/>
        </authorList>
    </citation>
    <scope>NUCLEOTIDE SEQUENCE [LARGE SCALE GENOMIC DNA]</scope>
    <source>
        <strain evidence="1 2">AM005</strain>
    </source>
</reference>
<dbReference type="AlphaFoldDB" id="A0A7Y4MV82"/>
<dbReference type="Gene3D" id="3.40.50.2300">
    <property type="match status" value="1"/>
</dbReference>
<evidence type="ECO:0008006" key="3">
    <source>
        <dbReference type="Google" id="ProtNLM"/>
    </source>
</evidence>
<dbReference type="Proteomes" id="UP000533080">
    <property type="component" value="Unassembled WGS sequence"/>
</dbReference>